<organism evidence="1 2">
    <name type="scientific">Desulfofundulus australicus DSM 11792</name>
    <dbReference type="NCBI Taxonomy" id="1121425"/>
    <lineage>
        <taxon>Bacteria</taxon>
        <taxon>Bacillati</taxon>
        <taxon>Bacillota</taxon>
        <taxon>Clostridia</taxon>
        <taxon>Eubacteriales</taxon>
        <taxon>Peptococcaceae</taxon>
        <taxon>Desulfofundulus</taxon>
    </lineage>
</organism>
<dbReference type="Proteomes" id="UP000184196">
    <property type="component" value="Unassembled WGS sequence"/>
</dbReference>
<dbReference type="RefSeq" id="WP_073163573.1">
    <property type="nucleotide sequence ID" value="NZ_FQUW01000010.1"/>
</dbReference>
<gene>
    <name evidence="1" type="ORF">SAMN02745218_00931</name>
</gene>
<proteinExistence type="predicted"/>
<keyword evidence="1" id="KW-0645">Protease</keyword>
<dbReference type="GO" id="GO:0004180">
    <property type="term" value="F:carboxypeptidase activity"/>
    <property type="evidence" value="ECO:0007669"/>
    <property type="project" value="UniProtKB-KW"/>
</dbReference>
<dbReference type="SUPFAM" id="SSF49478">
    <property type="entry name" value="Cna protein B-type domain"/>
    <property type="match status" value="1"/>
</dbReference>
<evidence type="ECO:0000313" key="1">
    <source>
        <dbReference type="EMBL" id="SHE86310.1"/>
    </source>
</evidence>
<dbReference type="AlphaFoldDB" id="A0A1M4WYP0"/>
<dbReference type="Pfam" id="PF13620">
    <property type="entry name" value="CarboxypepD_reg"/>
    <property type="match status" value="1"/>
</dbReference>
<keyword evidence="1" id="KW-0121">Carboxypeptidase</keyword>
<dbReference type="Gene3D" id="2.60.40.1120">
    <property type="entry name" value="Carboxypeptidase-like, regulatory domain"/>
    <property type="match status" value="1"/>
</dbReference>
<accession>A0A1M4WYP0</accession>
<keyword evidence="2" id="KW-1185">Reference proteome</keyword>
<sequence>MRGKIRAGKKVTAFATGQPVAGAKVLVLDMEQDKVLYETTIAADGTYAFEGIDAGIYRVRVEASDYEPREEITVLLLRDTVNFVLHRRVERDGAVAN</sequence>
<keyword evidence="1" id="KW-0378">Hydrolase</keyword>
<reference evidence="2" key="1">
    <citation type="submission" date="2016-11" db="EMBL/GenBank/DDBJ databases">
        <authorList>
            <person name="Varghese N."/>
            <person name="Submissions S."/>
        </authorList>
    </citation>
    <scope>NUCLEOTIDE SEQUENCE [LARGE SCALE GENOMIC DNA]</scope>
    <source>
        <strain evidence="2">DSM 11792</strain>
    </source>
</reference>
<protein>
    <submittedName>
        <fullName evidence="1">Carboxypeptidase regulatory-like domain-containing protein</fullName>
    </submittedName>
</protein>
<name>A0A1M4WYP0_9FIRM</name>
<evidence type="ECO:0000313" key="2">
    <source>
        <dbReference type="Proteomes" id="UP000184196"/>
    </source>
</evidence>
<dbReference type="EMBL" id="FQUW01000010">
    <property type="protein sequence ID" value="SHE86310.1"/>
    <property type="molecule type" value="Genomic_DNA"/>
</dbReference>